<reference evidence="5" key="1">
    <citation type="journal article" date="2019" name="Int. J. Syst. Evol. Microbiol.">
        <title>The Global Catalogue of Microorganisms (GCM) 10K type strain sequencing project: providing services to taxonomists for standard genome sequencing and annotation.</title>
        <authorList>
            <consortium name="The Broad Institute Genomics Platform"/>
            <consortium name="The Broad Institute Genome Sequencing Center for Infectious Disease"/>
            <person name="Wu L."/>
            <person name="Ma J."/>
        </authorList>
    </citation>
    <scope>NUCLEOTIDE SEQUENCE [LARGE SCALE GENOMIC DNA]</scope>
    <source>
        <strain evidence="5">JCM 9650</strain>
    </source>
</reference>
<dbReference type="PANTHER" id="PTHR38096">
    <property type="entry name" value="ENTEROBACTIN SYNTHASE COMPONENT D"/>
    <property type="match status" value="1"/>
</dbReference>
<dbReference type="PANTHER" id="PTHR38096:SF1">
    <property type="entry name" value="ENTEROBACTIN SYNTHASE COMPONENT D"/>
    <property type="match status" value="1"/>
</dbReference>
<evidence type="ECO:0000313" key="5">
    <source>
        <dbReference type="Proteomes" id="UP001501423"/>
    </source>
</evidence>
<comment type="caution">
    <text evidence="4">The sequence shown here is derived from an EMBL/GenBank/DDBJ whole genome shotgun (WGS) entry which is preliminary data.</text>
</comment>
<feature type="domain" description="4'-phosphopantetheinyl transferase" evidence="2">
    <location>
        <begin position="111"/>
        <end position="194"/>
    </location>
</feature>
<dbReference type="Pfam" id="PF17837">
    <property type="entry name" value="4PPT_N"/>
    <property type="match status" value="1"/>
</dbReference>
<keyword evidence="1 4" id="KW-0808">Transferase</keyword>
<dbReference type="PRINTS" id="PR01399">
    <property type="entry name" value="ENTSNTHTASED"/>
</dbReference>
<protein>
    <submittedName>
        <fullName evidence="4">4'-phosphopantetheinyl transferase superfamily protein</fullName>
    </submittedName>
</protein>
<dbReference type="Gene3D" id="3.90.470.20">
    <property type="entry name" value="4'-phosphopantetheinyl transferase domain"/>
    <property type="match status" value="1"/>
</dbReference>
<dbReference type="InterPro" id="IPR041354">
    <property type="entry name" value="4PPT_N"/>
</dbReference>
<dbReference type="InterPro" id="IPR003542">
    <property type="entry name" value="Enbac_synth_compD-like"/>
</dbReference>
<feature type="domain" description="4'-phosphopantetheinyl transferase N-terminal" evidence="3">
    <location>
        <begin position="37"/>
        <end position="102"/>
    </location>
</feature>
<dbReference type="Proteomes" id="UP001501423">
    <property type="component" value="Unassembled WGS sequence"/>
</dbReference>
<evidence type="ECO:0000256" key="1">
    <source>
        <dbReference type="ARBA" id="ARBA00022679"/>
    </source>
</evidence>
<evidence type="ECO:0000259" key="3">
    <source>
        <dbReference type="Pfam" id="PF17837"/>
    </source>
</evidence>
<dbReference type="InterPro" id="IPR037143">
    <property type="entry name" value="4-PPantetheinyl_Trfase_dom_sf"/>
</dbReference>
<dbReference type="SUPFAM" id="SSF56214">
    <property type="entry name" value="4'-phosphopantetheinyl transferase"/>
    <property type="match status" value="1"/>
</dbReference>
<evidence type="ECO:0000259" key="2">
    <source>
        <dbReference type="Pfam" id="PF01648"/>
    </source>
</evidence>
<sequence length="228" mass="25321">MSMRRILPQVIEQLLPSAVVSVEAYGQNDAGLTLFPEEAAFMTRALAKRRREFTVVRSCARRAMEKLGVPPQPILPGEHGAPRWPAGLVGSMTHCDDYCAAALVRTADLASLGIDAEVHQPLPDGVLPAVSLPAEADRLRRLSDRRPDVHWDRLLFSAKESIYKTWFPLTRKWLDFTEADIEFSEDGHFRATLLVPGPRVGGHRLDHFDGRWTTDLGLIATAVAVPHT</sequence>
<dbReference type="Pfam" id="PF01648">
    <property type="entry name" value="ACPS"/>
    <property type="match status" value="1"/>
</dbReference>
<accession>A0ABP6K1C3</accession>
<evidence type="ECO:0000313" key="4">
    <source>
        <dbReference type="EMBL" id="GAA2954944.1"/>
    </source>
</evidence>
<keyword evidence="5" id="KW-1185">Reference proteome</keyword>
<dbReference type="EMBL" id="BAAAVA010000138">
    <property type="protein sequence ID" value="GAA2954944.1"/>
    <property type="molecule type" value="Genomic_DNA"/>
</dbReference>
<gene>
    <name evidence="4" type="ORF">GCM10010478_63780</name>
</gene>
<name>A0ABP6K1C3_9ACTN</name>
<proteinExistence type="predicted"/>
<organism evidence="4 5">
    <name type="scientific">Streptomyces erythrogriseus</name>
    <dbReference type="NCBI Taxonomy" id="284027"/>
    <lineage>
        <taxon>Bacteria</taxon>
        <taxon>Bacillati</taxon>
        <taxon>Actinomycetota</taxon>
        <taxon>Actinomycetes</taxon>
        <taxon>Kitasatosporales</taxon>
        <taxon>Streptomycetaceae</taxon>
        <taxon>Streptomyces</taxon>
        <taxon>Streptomyces griseoincarnatus group</taxon>
    </lineage>
</organism>
<dbReference type="GO" id="GO:0016740">
    <property type="term" value="F:transferase activity"/>
    <property type="evidence" value="ECO:0007669"/>
    <property type="project" value="UniProtKB-KW"/>
</dbReference>
<dbReference type="InterPro" id="IPR008278">
    <property type="entry name" value="4-PPantetheinyl_Trfase_dom"/>
</dbReference>